<dbReference type="Gene3D" id="3.90.76.10">
    <property type="entry name" value="Dipeptide-binding Protein, Domain 1"/>
    <property type="match status" value="1"/>
</dbReference>
<dbReference type="RefSeq" id="WP_149082806.1">
    <property type="nucleotide sequence ID" value="NZ_VTAW01000033.1"/>
</dbReference>
<sequence length="553" mass="62396">MSSYTRRHALKTGTAAAVGLSLAGCTGDNGADADVVSDPDGDPVEEITLLSIAQGDAPARYEYGQLFADNLEEVGFEVEYDAQPTVEYLEARAEPPYPWDIQVRRAGDGFEPAEAIFRGFFHSSNIGPGDSNLYAYENDEVDELIDEQASEMDPDRRTEIIHEIQEHLREDMPIVPLLVQERIMPYNQERFQNPVPIIEQGLGSFWNYLNIEPVGDDAHLRTTMAEDINALNPLDQTARGDREMLRLVYDRLVRVSPDLEPEPWAASDVETVDDTRIEVSLREGMTFHDGEPVTAEDVQFSFEYGAEHSPTKETRAEPIESIDVETDLDLVFNLEEPNAPFLTNALGRVFIIPQHIWEDVPDDVEAETPIDWQNAEAIGSGPFQVESADFAEQIQLSAYEDHFQPPNVDQLTRAVVSDVRAGIRAYEDDAVDMMSWELPVDDLERFEQEEETALESSLMMSIHHMGYNLREPPFDDVDVRQAVAHAVPQETIIGTIYGGTGEIIHNPISPGFDEWYLDDVDAFESETDVTMQMLDDIGFQWDDDMRLHYPPDY</sequence>
<proteinExistence type="predicted"/>
<dbReference type="AlphaFoldDB" id="A0A5D5AMI2"/>
<dbReference type="InterPro" id="IPR000914">
    <property type="entry name" value="SBP_5_dom"/>
</dbReference>
<dbReference type="GO" id="GO:1904680">
    <property type="term" value="F:peptide transmembrane transporter activity"/>
    <property type="evidence" value="ECO:0007669"/>
    <property type="project" value="TreeGrafter"/>
</dbReference>
<dbReference type="CDD" id="cd00995">
    <property type="entry name" value="PBP2_NikA_DppA_OppA_like"/>
    <property type="match status" value="1"/>
</dbReference>
<dbReference type="EMBL" id="VTAW01000033">
    <property type="protein sequence ID" value="TYT60670.1"/>
    <property type="molecule type" value="Genomic_DNA"/>
</dbReference>
<protein>
    <recommendedName>
        <fullName evidence="1">Solute-binding protein family 5 domain-containing protein</fullName>
    </recommendedName>
</protein>
<evidence type="ECO:0000313" key="3">
    <source>
        <dbReference type="Proteomes" id="UP000324104"/>
    </source>
</evidence>
<dbReference type="SUPFAM" id="SSF53850">
    <property type="entry name" value="Periplasmic binding protein-like II"/>
    <property type="match status" value="2"/>
</dbReference>
<comment type="caution">
    <text evidence="2">The sequence shown here is derived from an EMBL/GenBank/DDBJ whole genome shotgun (WGS) entry which is preliminary data.</text>
</comment>
<accession>A0A5D5AMI2</accession>
<keyword evidence="3" id="KW-1185">Reference proteome</keyword>
<name>A0A5D5AMI2_9EURY</name>
<dbReference type="InterPro" id="IPR006311">
    <property type="entry name" value="TAT_signal"/>
</dbReference>
<feature type="domain" description="Solute-binding protein family 5" evidence="1">
    <location>
        <begin position="260"/>
        <end position="544"/>
    </location>
</feature>
<evidence type="ECO:0000313" key="2">
    <source>
        <dbReference type="EMBL" id="TYT60670.1"/>
    </source>
</evidence>
<dbReference type="PANTHER" id="PTHR30290">
    <property type="entry name" value="PERIPLASMIC BINDING COMPONENT OF ABC TRANSPORTER"/>
    <property type="match status" value="1"/>
</dbReference>
<dbReference type="PROSITE" id="PS51257">
    <property type="entry name" value="PROKAR_LIPOPROTEIN"/>
    <property type="match status" value="1"/>
</dbReference>
<dbReference type="PROSITE" id="PS51318">
    <property type="entry name" value="TAT"/>
    <property type="match status" value="1"/>
</dbReference>
<dbReference type="Pfam" id="PF00496">
    <property type="entry name" value="SBP_bac_5"/>
    <property type="match status" value="1"/>
</dbReference>
<evidence type="ECO:0000259" key="1">
    <source>
        <dbReference type="Pfam" id="PF00496"/>
    </source>
</evidence>
<dbReference type="GO" id="GO:0015833">
    <property type="term" value="P:peptide transport"/>
    <property type="evidence" value="ECO:0007669"/>
    <property type="project" value="TreeGrafter"/>
</dbReference>
<dbReference type="InterPro" id="IPR039424">
    <property type="entry name" value="SBP_5"/>
</dbReference>
<dbReference type="Proteomes" id="UP000324104">
    <property type="component" value="Unassembled WGS sequence"/>
</dbReference>
<organism evidence="2 3">
    <name type="scientific">Natrialba swarupiae</name>
    <dbReference type="NCBI Taxonomy" id="2448032"/>
    <lineage>
        <taxon>Archaea</taxon>
        <taxon>Methanobacteriati</taxon>
        <taxon>Methanobacteriota</taxon>
        <taxon>Stenosarchaea group</taxon>
        <taxon>Halobacteria</taxon>
        <taxon>Halobacteriales</taxon>
        <taxon>Natrialbaceae</taxon>
        <taxon>Natrialba</taxon>
    </lineage>
</organism>
<gene>
    <name evidence="2" type="ORF">FYC77_17595</name>
</gene>
<dbReference type="Gene3D" id="3.10.105.10">
    <property type="entry name" value="Dipeptide-binding Protein, Domain 3"/>
    <property type="match status" value="2"/>
</dbReference>
<reference evidence="2 3" key="1">
    <citation type="submission" date="2019-08" db="EMBL/GenBank/DDBJ databases">
        <title>Archaea genome.</title>
        <authorList>
            <person name="Kajale S."/>
            <person name="Shouche Y."/>
            <person name="Deshpande N."/>
            <person name="Sharma A."/>
        </authorList>
    </citation>
    <scope>NUCLEOTIDE SEQUENCE [LARGE SCALE GENOMIC DNA]</scope>
    <source>
        <strain evidence="2 3">ESP3B_9</strain>
    </source>
</reference>
<dbReference type="Gene3D" id="3.40.190.10">
    <property type="entry name" value="Periplasmic binding protein-like II"/>
    <property type="match status" value="1"/>
</dbReference>